<dbReference type="Pfam" id="PF01544">
    <property type="entry name" value="CorA"/>
    <property type="match status" value="1"/>
</dbReference>
<keyword evidence="7" id="KW-1185">Reference proteome</keyword>
<dbReference type="GO" id="GO:0016020">
    <property type="term" value="C:membrane"/>
    <property type="evidence" value="ECO:0007669"/>
    <property type="project" value="UniProtKB-SubCell"/>
</dbReference>
<evidence type="ECO:0000313" key="6">
    <source>
        <dbReference type="EMBL" id="TKA77722.1"/>
    </source>
</evidence>
<dbReference type="SUPFAM" id="SSF144083">
    <property type="entry name" value="Magnesium transport protein CorA, transmembrane region"/>
    <property type="match status" value="1"/>
</dbReference>
<name>A0A4U0XKI3_9PEZI</name>
<feature type="transmembrane region" description="Helical" evidence="5">
    <location>
        <begin position="351"/>
        <end position="370"/>
    </location>
</feature>
<dbReference type="STRING" id="331657.A0A4U0XKI3"/>
<sequence>MSSFCEDPSRIEAFRSIAQRAVPGDQLNITVLEWTRGHAVGQREHLALVSDLAKRPECQLRIIFAPLDVPQAESANGHLALYERFAVPTAFLSGRLQSVSKSFGGRRDEHGTETSWFHFLAKNLTVQKLDNRLRIVDPYPSSHPLHRSQVSYNWIKSGYFLSSGGAGNAGVTLVCFGASQALVQRFERLLPHPAWEDVLREPFVLHDIVVDELYLQLDNLAWSLADVFREIESGTLNRAGERDAAAGSIEFVPLHNVSKHIIYLKEASDAAVSLVDDLCAHHKRLTGEKPSLLSASIQDALKYKKGLFQSTQLRLTSLEKRMQNIISLSFNLVNQQDSRIMQQDSGSMKTIAAMTLIFLPGTLIASLFSSNFFNFNVGSDGQSEVRLSSYFWVFWIIAVPLTVLTVVLWRLYQFSTREKLKNRPVRWRNFL</sequence>
<dbReference type="Gene3D" id="1.20.58.340">
    <property type="entry name" value="Magnesium transport protein CorA, transmembrane region"/>
    <property type="match status" value="1"/>
</dbReference>
<keyword evidence="4 5" id="KW-0472">Membrane</keyword>
<keyword evidence="2 5" id="KW-0812">Transmembrane</keyword>
<proteinExistence type="predicted"/>
<protein>
    <submittedName>
        <fullName evidence="6">Uncharacterized protein</fullName>
    </submittedName>
</protein>
<comment type="subcellular location">
    <subcellularLocation>
        <location evidence="1">Membrane</location>
        <topology evidence="1">Multi-pass membrane protein</topology>
    </subcellularLocation>
</comment>
<keyword evidence="3 5" id="KW-1133">Transmembrane helix</keyword>
<evidence type="ECO:0000256" key="3">
    <source>
        <dbReference type="ARBA" id="ARBA00022989"/>
    </source>
</evidence>
<dbReference type="OrthoDB" id="1046782at2759"/>
<dbReference type="GO" id="GO:0046873">
    <property type="term" value="F:metal ion transmembrane transporter activity"/>
    <property type="evidence" value="ECO:0007669"/>
    <property type="project" value="InterPro"/>
</dbReference>
<dbReference type="AlphaFoldDB" id="A0A4U0XKI3"/>
<dbReference type="Proteomes" id="UP000308768">
    <property type="component" value="Unassembled WGS sequence"/>
</dbReference>
<comment type="caution">
    <text evidence="6">The sequence shown here is derived from an EMBL/GenBank/DDBJ whole genome shotgun (WGS) entry which is preliminary data.</text>
</comment>
<evidence type="ECO:0000256" key="1">
    <source>
        <dbReference type="ARBA" id="ARBA00004141"/>
    </source>
</evidence>
<gene>
    <name evidence="6" type="ORF">B0A49_03385</name>
</gene>
<dbReference type="InterPro" id="IPR045863">
    <property type="entry name" value="CorA_TM1_TM2"/>
</dbReference>
<feature type="transmembrane region" description="Helical" evidence="5">
    <location>
        <begin position="390"/>
        <end position="412"/>
    </location>
</feature>
<reference evidence="6 7" key="1">
    <citation type="submission" date="2017-03" db="EMBL/GenBank/DDBJ databases">
        <title>Genomes of endolithic fungi from Antarctica.</title>
        <authorList>
            <person name="Coleine C."/>
            <person name="Masonjones S."/>
            <person name="Stajich J.E."/>
        </authorList>
    </citation>
    <scope>NUCLEOTIDE SEQUENCE [LARGE SCALE GENOMIC DNA]</scope>
    <source>
        <strain evidence="6 7">CCFEE 5187</strain>
    </source>
</reference>
<evidence type="ECO:0000313" key="7">
    <source>
        <dbReference type="Proteomes" id="UP000308768"/>
    </source>
</evidence>
<dbReference type="EMBL" id="NAJN01000175">
    <property type="protein sequence ID" value="TKA77722.1"/>
    <property type="molecule type" value="Genomic_DNA"/>
</dbReference>
<evidence type="ECO:0000256" key="4">
    <source>
        <dbReference type="ARBA" id="ARBA00023136"/>
    </source>
</evidence>
<accession>A0A4U0XKI3</accession>
<evidence type="ECO:0000256" key="2">
    <source>
        <dbReference type="ARBA" id="ARBA00022692"/>
    </source>
</evidence>
<dbReference type="InterPro" id="IPR002523">
    <property type="entry name" value="MgTranspt_CorA/ZnTranspt_ZntB"/>
</dbReference>
<organism evidence="6 7">
    <name type="scientific">Cryomyces minteri</name>
    <dbReference type="NCBI Taxonomy" id="331657"/>
    <lineage>
        <taxon>Eukaryota</taxon>
        <taxon>Fungi</taxon>
        <taxon>Dikarya</taxon>
        <taxon>Ascomycota</taxon>
        <taxon>Pezizomycotina</taxon>
        <taxon>Dothideomycetes</taxon>
        <taxon>Dothideomycetes incertae sedis</taxon>
        <taxon>Cryomyces</taxon>
    </lineage>
</organism>
<evidence type="ECO:0000256" key="5">
    <source>
        <dbReference type="SAM" id="Phobius"/>
    </source>
</evidence>